<comment type="caution">
    <text evidence="1">The sequence shown here is derived from an EMBL/GenBank/DDBJ whole genome shotgun (WGS) entry which is preliminary data.</text>
</comment>
<evidence type="ECO:0000313" key="2">
    <source>
        <dbReference type="Proteomes" id="UP001520654"/>
    </source>
</evidence>
<dbReference type="RefSeq" id="WP_229344643.1">
    <property type="nucleotide sequence ID" value="NZ_JAINUL010000001.1"/>
</dbReference>
<name>A0ABS8EHX3_9ACTN</name>
<gene>
    <name evidence="1" type="ORF">K7B10_39500</name>
</gene>
<keyword evidence="2" id="KW-1185">Reference proteome</keyword>
<proteinExistence type="predicted"/>
<accession>A0ABS8EHX3</accession>
<dbReference type="Proteomes" id="UP001520654">
    <property type="component" value="Unassembled WGS sequence"/>
</dbReference>
<evidence type="ECO:0000313" key="1">
    <source>
        <dbReference type="EMBL" id="MCC0100735.1"/>
    </source>
</evidence>
<organism evidence="1 2">
    <name type="scientific">Streptomyces flavotricini</name>
    <dbReference type="NCBI Taxonomy" id="66888"/>
    <lineage>
        <taxon>Bacteria</taxon>
        <taxon>Bacillati</taxon>
        <taxon>Actinomycetota</taxon>
        <taxon>Actinomycetes</taxon>
        <taxon>Kitasatosporales</taxon>
        <taxon>Streptomycetaceae</taxon>
        <taxon>Streptomyces</taxon>
    </lineage>
</organism>
<dbReference type="EMBL" id="JAINUL010000001">
    <property type="protein sequence ID" value="MCC0100735.1"/>
    <property type="molecule type" value="Genomic_DNA"/>
</dbReference>
<protein>
    <submittedName>
        <fullName evidence="1">Uncharacterized protein</fullName>
    </submittedName>
</protein>
<sequence>MRLLPEQQSEDPVLDAVQQLILTVAAWFAEDTGLKLPGAEVAAWGYPLRLVSAA</sequence>
<reference evidence="1 2" key="1">
    <citation type="submission" date="2021-08" db="EMBL/GenBank/DDBJ databases">
        <title>Genomic Architecture of Streptomyces flavotricini NGL1 and Streptomyces erythrochromogenes HMS4 With Differential Plant Beneficial attributes and laccase production capabilities.</title>
        <authorList>
            <person name="Salwan R."/>
            <person name="Kaur R."/>
            <person name="Sharma V."/>
        </authorList>
    </citation>
    <scope>NUCLEOTIDE SEQUENCE [LARGE SCALE GENOMIC DNA]</scope>
    <source>
        <strain evidence="1 2">NGL1</strain>
    </source>
</reference>